<proteinExistence type="inferred from homology"/>
<keyword evidence="7" id="KW-1185">Reference proteome</keyword>
<evidence type="ECO:0000256" key="3">
    <source>
        <dbReference type="ARBA" id="ARBA00023082"/>
    </source>
</evidence>
<dbReference type="Pfam" id="PF04542">
    <property type="entry name" value="Sigma70_r2"/>
    <property type="match status" value="1"/>
</dbReference>
<dbReference type="NCBIfam" id="TIGR02985">
    <property type="entry name" value="Sig70_bacteroi1"/>
    <property type="match status" value="1"/>
</dbReference>
<dbReference type="RefSeq" id="WP_321564140.1">
    <property type="nucleotide sequence ID" value="NZ_CP139558.1"/>
</dbReference>
<evidence type="ECO:0000313" key="6">
    <source>
        <dbReference type="EMBL" id="WPU95028.1"/>
    </source>
</evidence>
<dbReference type="SUPFAM" id="SSF88946">
    <property type="entry name" value="Sigma2 domain of RNA polymerase sigma factors"/>
    <property type="match status" value="1"/>
</dbReference>
<comment type="similarity">
    <text evidence="1">Belongs to the sigma-70 factor family. ECF subfamily.</text>
</comment>
<dbReference type="InterPro" id="IPR036388">
    <property type="entry name" value="WH-like_DNA-bd_sf"/>
</dbReference>
<dbReference type="Pfam" id="PF08281">
    <property type="entry name" value="Sigma70_r4_2"/>
    <property type="match status" value="1"/>
</dbReference>
<dbReference type="Proteomes" id="UP001324380">
    <property type="component" value="Chromosome"/>
</dbReference>
<sequence>MTLLIPVLVKLLENQSDEFAARLKEDDQAAFYHVYNIYSKRLYSFANRFLKNNELSEEVVQESFLNLWLNREKLDEAYPIGPYLFSICRRLTLNSLRQHSISKAGLEKLWQSITYLHNDTEETILLNNLQDFAESAFKNLPKQQQQVFRLSREEGLTYDEIADRLQISRNTVKNHLIAALKNLRTQFSRSDIVYFVFVTLSFYFKK</sequence>
<dbReference type="InterPro" id="IPR007627">
    <property type="entry name" value="RNA_pol_sigma70_r2"/>
</dbReference>
<evidence type="ECO:0000256" key="4">
    <source>
        <dbReference type="ARBA" id="ARBA00023163"/>
    </source>
</evidence>
<dbReference type="InterPro" id="IPR013325">
    <property type="entry name" value="RNA_pol_sigma_r2"/>
</dbReference>
<dbReference type="Gene3D" id="1.10.1740.10">
    <property type="match status" value="1"/>
</dbReference>
<dbReference type="Gene3D" id="1.10.10.10">
    <property type="entry name" value="Winged helix-like DNA-binding domain superfamily/Winged helix DNA-binding domain"/>
    <property type="match status" value="1"/>
</dbReference>
<feature type="domain" description="HTH luxR-type" evidence="5">
    <location>
        <begin position="137"/>
        <end position="196"/>
    </location>
</feature>
<dbReference type="InterPro" id="IPR013324">
    <property type="entry name" value="RNA_pol_sigma_r3/r4-like"/>
</dbReference>
<organism evidence="6 7">
    <name type="scientific">Mucilaginibacter sabulilitoris</name>
    <dbReference type="NCBI Taxonomy" id="1173583"/>
    <lineage>
        <taxon>Bacteria</taxon>
        <taxon>Pseudomonadati</taxon>
        <taxon>Bacteroidota</taxon>
        <taxon>Sphingobacteriia</taxon>
        <taxon>Sphingobacteriales</taxon>
        <taxon>Sphingobacteriaceae</taxon>
        <taxon>Mucilaginibacter</taxon>
    </lineage>
</organism>
<evidence type="ECO:0000256" key="1">
    <source>
        <dbReference type="ARBA" id="ARBA00010641"/>
    </source>
</evidence>
<dbReference type="EMBL" id="CP139558">
    <property type="protein sequence ID" value="WPU95028.1"/>
    <property type="molecule type" value="Genomic_DNA"/>
</dbReference>
<dbReference type="InterPro" id="IPR000792">
    <property type="entry name" value="Tscrpt_reg_LuxR_C"/>
</dbReference>
<evidence type="ECO:0000256" key="2">
    <source>
        <dbReference type="ARBA" id="ARBA00023015"/>
    </source>
</evidence>
<name>A0ABZ0TSI3_9SPHI</name>
<keyword evidence="2" id="KW-0805">Transcription regulation</keyword>
<dbReference type="NCBIfam" id="TIGR02937">
    <property type="entry name" value="sigma70-ECF"/>
    <property type="match status" value="1"/>
</dbReference>
<dbReference type="PANTHER" id="PTHR43133:SF46">
    <property type="entry name" value="RNA POLYMERASE SIGMA-70 FACTOR ECF SUBFAMILY"/>
    <property type="match status" value="1"/>
</dbReference>
<dbReference type="PANTHER" id="PTHR43133">
    <property type="entry name" value="RNA POLYMERASE ECF-TYPE SIGMA FACTO"/>
    <property type="match status" value="1"/>
</dbReference>
<evidence type="ECO:0000313" key="7">
    <source>
        <dbReference type="Proteomes" id="UP001324380"/>
    </source>
</evidence>
<reference evidence="6 7" key="1">
    <citation type="submission" date="2023-11" db="EMBL/GenBank/DDBJ databases">
        <title>Analysis of the Genomes of Mucilaginibacter gossypii cycad 4 and M. sabulilitoris SNA2: microbes with the potential for plant growth promotion.</title>
        <authorList>
            <person name="Hirsch A.M."/>
            <person name="Humm E."/>
            <person name="Rubbi M."/>
            <person name="Del Vecchio G."/>
            <person name="Ha S.M."/>
            <person name="Pellegrini M."/>
            <person name="Gunsalus R.P."/>
        </authorList>
    </citation>
    <scope>NUCLEOTIDE SEQUENCE [LARGE SCALE GENOMIC DNA]</scope>
    <source>
        <strain evidence="6 7">SNA2</strain>
    </source>
</reference>
<dbReference type="CDD" id="cd06171">
    <property type="entry name" value="Sigma70_r4"/>
    <property type="match status" value="1"/>
</dbReference>
<dbReference type="SMART" id="SM00421">
    <property type="entry name" value="HTH_LUXR"/>
    <property type="match status" value="1"/>
</dbReference>
<dbReference type="InterPro" id="IPR039425">
    <property type="entry name" value="RNA_pol_sigma-70-like"/>
</dbReference>
<dbReference type="InterPro" id="IPR014284">
    <property type="entry name" value="RNA_pol_sigma-70_dom"/>
</dbReference>
<accession>A0ABZ0TSI3</accession>
<dbReference type="InterPro" id="IPR013249">
    <property type="entry name" value="RNA_pol_sigma70_r4_t2"/>
</dbReference>
<protein>
    <submittedName>
        <fullName evidence="6">RNA polymerase sigma-70 factor</fullName>
    </submittedName>
</protein>
<dbReference type="SUPFAM" id="SSF88659">
    <property type="entry name" value="Sigma3 and sigma4 domains of RNA polymerase sigma factors"/>
    <property type="match status" value="1"/>
</dbReference>
<gene>
    <name evidence="6" type="ORF">SNE25_05760</name>
</gene>
<evidence type="ECO:0000259" key="5">
    <source>
        <dbReference type="SMART" id="SM00421"/>
    </source>
</evidence>
<keyword evidence="3" id="KW-0731">Sigma factor</keyword>
<keyword evidence="4" id="KW-0804">Transcription</keyword>
<dbReference type="InterPro" id="IPR014327">
    <property type="entry name" value="RNA_pol_sigma70_bacteroid"/>
</dbReference>